<sequence>MDLWRPKRDVPDSALMPTYKYGLFMTGFLLAAVGLTLLLIAFIAEWVPNGNIVIEIVMGIGTLSSYWLAYLGLKMVMYARRRHGRHSNE</sequence>
<name>A0ABW2CBA1_9ACTN</name>
<protein>
    <submittedName>
        <fullName evidence="2">Uncharacterized protein</fullName>
    </submittedName>
</protein>
<keyword evidence="1" id="KW-1133">Transmembrane helix</keyword>
<evidence type="ECO:0000256" key="1">
    <source>
        <dbReference type="SAM" id="Phobius"/>
    </source>
</evidence>
<organism evidence="2 3">
    <name type="scientific">Actinomadura yumaensis</name>
    <dbReference type="NCBI Taxonomy" id="111807"/>
    <lineage>
        <taxon>Bacteria</taxon>
        <taxon>Bacillati</taxon>
        <taxon>Actinomycetota</taxon>
        <taxon>Actinomycetes</taxon>
        <taxon>Streptosporangiales</taxon>
        <taxon>Thermomonosporaceae</taxon>
        <taxon>Actinomadura</taxon>
    </lineage>
</organism>
<gene>
    <name evidence="2" type="ORF">ACFQKB_04330</name>
</gene>
<evidence type="ECO:0000313" key="2">
    <source>
        <dbReference type="EMBL" id="MFC6878986.1"/>
    </source>
</evidence>
<dbReference type="RefSeq" id="WP_160823700.1">
    <property type="nucleotide sequence ID" value="NZ_JBHSXE010000001.1"/>
</dbReference>
<proteinExistence type="predicted"/>
<keyword evidence="1" id="KW-0472">Membrane</keyword>
<feature type="transmembrane region" description="Helical" evidence="1">
    <location>
        <begin position="50"/>
        <end position="73"/>
    </location>
</feature>
<reference evidence="3" key="1">
    <citation type="journal article" date="2019" name="Int. J. Syst. Evol. Microbiol.">
        <title>The Global Catalogue of Microorganisms (GCM) 10K type strain sequencing project: providing services to taxonomists for standard genome sequencing and annotation.</title>
        <authorList>
            <consortium name="The Broad Institute Genomics Platform"/>
            <consortium name="The Broad Institute Genome Sequencing Center for Infectious Disease"/>
            <person name="Wu L."/>
            <person name="Ma J."/>
        </authorList>
    </citation>
    <scope>NUCLEOTIDE SEQUENCE [LARGE SCALE GENOMIC DNA]</scope>
    <source>
        <strain evidence="3">JCM 3369</strain>
    </source>
</reference>
<dbReference type="EMBL" id="JBHSXS010000002">
    <property type="protein sequence ID" value="MFC6878986.1"/>
    <property type="molecule type" value="Genomic_DNA"/>
</dbReference>
<evidence type="ECO:0000313" key="3">
    <source>
        <dbReference type="Proteomes" id="UP001596380"/>
    </source>
</evidence>
<keyword evidence="1" id="KW-0812">Transmembrane</keyword>
<accession>A0ABW2CBA1</accession>
<comment type="caution">
    <text evidence="2">The sequence shown here is derived from an EMBL/GenBank/DDBJ whole genome shotgun (WGS) entry which is preliminary data.</text>
</comment>
<keyword evidence="3" id="KW-1185">Reference proteome</keyword>
<feature type="transmembrane region" description="Helical" evidence="1">
    <location>
        <begin position="21"/>
        <end position="44"/>
    </location>
</feature>
<dbReference type="Proteomes" id="UP001596380">
    <property type="component" value="Unassembled WGS sequence"/>
</dbReference>